<feature type="domain" description="Sortilin N-terminal" evidence="4">
    <location>
        <begin position="177"/>
        <end position="316"/>
    </location>
</feature>
<dbReference type="AlphaFoldDB" id="A0A9X3RZX1"/>
<keyword evidence="6" id="KW-1185">Reference proteome</keyword>
<dbReference type="PANTHER" id="PTHR43739:SF5">
    <property type="entry name" value="EXO-ALPHA-SIALIDASE"/>
    <property type="match status" value="1"/>
</dbReference>
<dbReference type="InterPro" id="IPR031778">
    <property type="entry name" value="Sortilin_N"/>
</dbReference>
<evidence type="ECO:0000313" key="6">
    <source>
        <dbReference type="Proteomes" id="UP001149140"/>
    </source>
</evidence>
<dbReference type="EMBL" id="JAPDOD010000002">
    <property type="protein sequence ID" value="MDA0159407.1"/>
    <property type="molecule type" value="Genomic_DNA"/>
</dbReference>
<dbReference type="Pfam" id="PF15902">
    <property type="entry name" value="Sortilin-Vps10"/>
    <property type="match status" value="1"/>
</dbReference>
<dbReference type="CDD" id="cd15482">
    <property type="entry name" value="Sialidase_non-viral"/>
    <property type="match status" value="1"/>
</dbReference>
<dbReference type="InterPro" id="IPR052025">
    <property type="entry name" value="Xyloglucanase_GH74"/>
</dbReference>
<evidence type="ECO:0000256" key="2">
    <source>
        <dbReference type="SAM" id="MobiDB-lite"/>
    </source>
</evidence>
<comment type="caution">
    <text evidence="5">The sequence shown here is derived from an EMBL/GenBank/DDBJ whole genome shotgun (WGS) entry which is preliminary data.</text>
</comment>
<feature type="signal peptide" evidence="3">
    <location>
        <begin position="1"/>
        <end position="18"/>
    </location>
</feature>
<protein>
    <recommendedName>
        <fullName evidence="4">Sortilin N-terminal domain-containing protein</fullName>
    </recommendedName>
</protein>
<sequence>MKRIATLLLAVVVVAVVATTRSTTVTHSSQHSSEPPVWDGVPGAVDSDGPQSLLDLEASTGQSVTQDQVKQATAQAAALPEAASSRWQFAGPSNVGGRVTDLAVDPTTSPSTVYASVGSGGVFKSADGGNVWTPAWPTGNNQAVGALARGSDGTLYAGTGEGANPSGGGSTFMGDGLYKSTDGGASWQLSGLPDSGAFGRIVVNPDDPKEVWAAATGSLTWVSGQRGLYHSTDGGQTWQLALAPTGDHDGAVDVALQPGNPHVILASMWDHYRNNGSFYYGGVDSGLYRSTDDGKTWTRLDNSDVHGPVCSWDATKSGLNADADLGHIGMAFAPNDPNRAYIVFAQANGPDKGFYVSNDGGATWTCGGGEPGTTTGGYEWVFSRLWVDPADANHVFAADVDMRETADGGNTWVNNTAWSSAVVQPKTFALDTLHADQHAMAWDPSVPKHVFVGNDGGVYASTTNGDQPNGQLPTSSLATKRNWLHGSVEPWTQPYHVAVSQQDAQRLAIGLQDNGSSRTWTPGVEPTDLSAWNQYGGGDGFEVQIDPTNQLRYYECLQPTPPRISCARRVDAAATGSTSSTSSNFSTPSWPLDTRVSVAMPMVLDPADPGVVYVGGTSIARSGQGVVNAWTIISPATPDDPASLPGVVPQNEINRDTYYANEYGAVTQIAPAKTTGTATTPASTIYAGTDTGLVWKTTNATSANPQWTRLGAGVLPGTWVTSITVDPTNAAHVYASFSSYKEGDRAANVWESTDGGATWHNISSDLPNAPVWHVLYDQPTGVLYVGENVGVFESSDDGAHWYKLSEGMPNAPILDLSFSGDHSTLFVANYGRGVYALPLSTSVTGGGAGGSVPATLALSLGTPGSFGAFTPGVAKSYDTSVTADVVSTAGDAALSVSDTGPAAGHLVNGSFTLEQPVQVQASSPAAGPGGAFGPVSADPLSLLTWSVPVSHDPVTIGLRQPIGANEPLRTGSYSKTLTFTLSTTTP</sequence>
<evidence type="ECO:0000256" key="3">
    <source>
        <dbReference type="SAM" id="SignalP"/>
    </source>
</evidence>
<feature type="region of interest" description="Disordered" evidence="2">
    <location>
        <begin position="23"/>
        <end position="50"/>
    </location>
</feature>
<reference evidence="5" key="1">
    <citation type="submission" date="2022-10" db="EMBL/GenBank/DDBJ databases">
        <title>The WGS of Solirubrobacter ginsenosidimutans DSM 21036.</title>
        <authorList>
            <person name="Jiang Z."/>
        </authorList>
    </citation>
    <scope>NUCLEOTIDE SEQUENCE</scope>
    <source>
        <strain evidence="5">DSM 21036</strain>
    </source>
</reference>
<dbReference type="Gene3D" id="2.130.10.10">
    <property type="entry name" value="YVTN repeat-like/Quinoprotein amine dehydrogenase"/>
    <property type="match status" value="3"/>
</dbReference>
<gene>
    <name evidence="5" type="ORF">OM076_03955</name>
</gene>
<dbReference type="InterPro" id="IPR015943">
    <property type="entry name" value="WD40/YVTN_repeat-like_dom_sf"/>
</dbReference>
<evidence type="ECO:0000313" key="5">
    <source>
        <dbReference type="EMBL" id="MDA0159407.1"/>
    </source>
</evidence>
<dbReference type="Proteomes" id="UP001149140">
    <property type="component" value="Unassembled WGS sequence"/>
</dbReference>
<organism evidence="5 6">
    <name type="scientific">Solirubrobacter ginsenosidimutans</name>
    <dbReference type="NCBI Taxonomy" id="490573"/>
    <lineage>
        <taxon>Bacteria</taxon>
        <taxon>Bacillati</taxon>
        <taxon>Actinomycetota</taxon>
        <taxon>Thermoleophilia</taxon>
        <taxon>Solirubrobacterales</taxon>
        <taxon>Solirubrobacteraceae</taxon>
        <taxon>Solirubrobacter</taxon>
    </lineage>
</organism>
<accession>A0A9X3RZX1</accession>
<keyword evidence="3" id="KW-0732">Signal</keyword>
<dbReference type="PANTHER" id="PTHR43739">
    <property type="entry name" value="XYLOGLUCANASE (EUROFUNG)"/>
    <property type="match status" value="1"/>
</dbReference>
<keyword evidence="1" id="KW-0677">Repeat</keyword>
<feature type="chain" id="PRO_5040865231" description="Sortilin N-terminal domain-containing protein" evidence="3">
    <location>
        <begin position="19"/>
        <end position="986"/>
    </location>
</feature>
<proteinExistence type="predicted"/>
<dbReference type="SUPFAM" id="SSF110296">
    <property type="entry name" value="Oligoxyloglucan reducing end-specific cellobiohydrolase"/>
    <property type="match status" value="3"/>
</dbReference>
<dbReference type="GO" id="GO:0010411">
    <property type="term" value="P:xyloglucan metabolic process"/>
    <property type="evidence" value="ECO:0007669"/>
    <property type="project" value="TreeGrafter"/>
</dbReference>
<evidence type="ECO:0000259" key="4">
    <source>
        <dbReference type="Pfam" id="PF15902"/>
    </source>
</evidence>
<evidence type="ECO:0000256" key="1">
    <source>
        <dbReference type="ARBA" id="ARBA00022737"/>
    </source>
</evidence>
<name>A0A9X3RZX1_9ACTN</name>